<evidence type="ECO:0000256" key="5">
    <source>
        <dbReference type="ARBA" id="ARBA00022989"/>
    </source>
</evidence>
<dbReference type="InterPro" id="IPR004707">
    <property type="entry name" value="MmpL_fam"/>
</dbReference>
<accession>D6ZCF7</accession>
<dbReference type="Proteomes" id="UP000002247">
    <property type="component" value="Chromosome"/>
</dbReference>
<dbReference type="eggNOG" id="COG1033">
    <property type="taxonomic scope" value="Bacteria"/>
</dbReference>
<organism evidence="9 10">
    <name type="scientific">Segniliparus rotundus (strain ATCC BAA-972 / CDC 1076 / CIP 108378 / DSM 44985 / JCM 13578)</name>
    <dbReference type="NCBI Taxonomy" id="640132"/>
    <lineage>
        <taxon>Bacteria</taxon>
        <taxon>Bacillati</taxon>
        <taxon>Actinomycetota</taxon>
        <taxon>Actinomycetes</taxon>
        <taxon>Mycobacteriales</taxon>
        <taxon>Segniliparaceae</taxon>
        <taxon>Segniliparus</taxon>
    </lineage>
</organism>
<dbReference type="Pfam" id="PF03176">
    <property type="entry name" value="MMPL"/>
    <property type="match status" value="2"/>
</dbReference>
<feature type="transmembrane region" description="Helical" evidence="7">
    <location>
        <begin position="914"/>
        <end position="937"/>
    </location>
</feature>
<keyword evidence="6 7" id="KW-0472">Membrane</keyword>
<feature type="transmembrane region" description="Helical" evidence="7">
    <location>
        <begin position="885"/>
        <end position="908"/>
    </location>
</feature>
<feature type="domain" description="Membrane transport protein MMPL" evidence="8">
    <location>
        <begin position="56"/>
        <end position="404"/>
    </location>
</feature>
<evidence type="ECO:0000313" key="10">
    <source>
        <dbReference type="Proteomes" id="UP000002247"/>
    </source>
</evidence>
<dbReference type="Gene3D" id="1.20.1640.10">
    <property type="entry name" value="Multidrug efflux transporter AcrB transmembrane domain"/>
    <property type="match status" value="2"/>
</dbReference>
<feature type="transmembrane region" description="Helical" evidence="7">
    <location>
        <begin position="316"/>
        <end position="339"/>
    </location>
</feature>
<dbReference type="SUPFAM" id="SSF82866">
    <property type="entry name" value="Multidrug efflux transporter AcrB transmembrane domain"/>
    <property type="match status" value="2"/>
</dbReference>
<name>D6ZCF7_SEGRD</name>
<feature type="transmembrane region" description="Helical" evidence="7">
    <location>
        <begin position="397"/>
        <end position="419"/>
    </location>
</feature>
<feature type="transmembrane region" description="Helical" evidence="7">
    <location>
        <begin position="23"/>
        <end position="42"/>
    </location>
</feature>
<evidence type="ECO:0000256" key="6">
    <source>
        <dbReference type="ARBA" id="ARBA00023136"/>
    </source>
</evidence>
<evidence type="ECO:0000256" key="4">
    <source>
        <dbReference type="ARBA" id="ARBA00022692"/>
    </source>
</evidence>
<feature type="transmembrane region" description="Helical" evidence="7">
    <location>
        <begin position="813"/>
        <end position="837"/>
    </location>
</feature>
<dbReference type="AlphaFoldDB" id="D6ZCF7"/>
<keyword evidence="5 7" id="KW-1133">Transmembrane helix</keyword>
<dbReference type="RefSeq" id="WP_013139575.1">
    <property type="nucleotide sequence ID" value="NC_014168.1"/>
</dbReference>
<dbReference type="EMBL" id="CP001958">
    <property type="protein sequence ID" value="ADG99126.1"/>
    <property type="molecule type" value="Genomic_DNA"/>
</dbReference>
<dbReference type="PANTHER" id="PTHR33406">
    <property type="entry name" value="MEMBRANE PROTEIN MJ1562-RELATED"/>
    <property type="match status" value="1"/>
</dbReference>
<dbReference type="eggNOG" id="COG2409">
    <property type="taxonomic scope" value="Bacteria"/>
</dbReference>
<evidence type="ECO:0000256" key="7">
    <source>
        <dbReference type="SAM" id="Phobius"/>
    </source>
</evidence>
<feature type="domain" description="Membrane transport protein MMPL" evidence="8">
    <location>
        <begin position="631"/>
        <end position="956"/>
    </location>
</feature>
<reference evidence="9 10" key="1">
    <citation type="journal article" date="2010" name="Stand. Genomic Sci.">
        <title>Complete genome sequence of Segniliparus rotundus type strain (CDC 1076).</title>
        <authorList>
            <person name="Sikorski J."/>
            <person name="Lapidus A."/>
            <person name="Copeland A."/>
            <person name="Misra M."/>
            <person name="Glavina Del Rio T."/>
            <person name="Nolan M."/>
            <person name="Lucas S."/>
            <person name="Chen F."/>
            <person name="Tice H."/>
            <person name="Cheng J.F."/>
            <person name="Jando M."/>
            <person name="Schneider S."/>
            <person name="Bruce D."/>
            <person name="Goodwin L."/>
            <person name="Pitluck S."/>
            <person name="Liolios K."/>
            <person name="Mikhailova N."/>
            <person name="Pati A."/>
            <person name="Ivanova N."/>
            <person name="Mavromatis K."/>
            <person name="Chen A."/>
            <person name="Palaniappan K."/>
            <person name="Chertkov O."/>
            <person name="Land M."/>
            <person name="Hauser L."/>
            <person name="Chang Y.J."/>
            <person name="Jeffries C.D."/>
            <person name="Brettin T."/>
            <person name="Detter J.C."/>
            <person name="Han C."/>
            <person name="Rohde M."/>
            <person name="Goker M."/>
            <person name="Bristow J."/>
            <person name="Eisen J.A."/>
            <person name="Markowitz V."/>
            <person name="Hugenholtz P."/>
            <person name="Kyrpides N.C."/>
            <person name="Klenk H.P."/>
        </authorList>
    </citation>
    <scope>NUCLEOTIDE SEQUENCE [LARGE SCALE GENOMIC DNA]</scope>
    <source>
        <strain evidence="10">ATCC BAA-972 / CDC 1076 / CIP 108378 / DSM 44985 / JCM 13578</strain>
    </source>
</reference>
<dbReference type="GO" id="GO:0005886">
    <property type="term" value="C:plasma membrane"/>
    <property type="evidence" value="ECO:0007669"/>
    <property type="project" value="UniProtKB-SubCell"/>
</dbReference>
<gene>
    <name evidence="9" type="ordered locus">Srot_2692</name>
</gene>
<evidence type="ECO:0000256" key="2">
    <source>
        <dbReference type="ARBA" id="ARBA00010157"/>
    </source>
</evidence>
<sequence>MSTPNAPHAPVQRSRIARALRHSAPLVVILWLVGIVLLNIFVPQLEAVGKENSVSLASKNAPSYKAIKRQGELFHQFDSDSIAMVLLEDEKKPLGDDARQYYAKMVQRLQKDTKHVEHVQDFWGARTTAGGVQSTDGKAAYVQVNLVGDQGTNEGKESVQSVSNIVNNLVDCKPEGVDCKHGPKADDPPPGVKVYVTGQAPLTMDMNDAGDKSMIKMTLITLGVIVVMLLAIYRSIFTTLLIFLTVIMELSAARGVVAFLGHTHIIGLSTFATNLLVALAIAAGTDYAIFFVGRYHEARGEGEDRISAFFTTYHSVSHVVLGSGLTIAGATYCLSFTNLPYFQSLAVPCAIGMLVVVAAAMTLMPAVLLMATKIGLMESKSKNAGQSRTWRRIGTAIARWPGPILVVTIFVALIGLSILPSYRVNYNDRDYIPATLPSKIGFLASDKHFSKARMNPDIMLIETDQNLATPANMLVLDRIAKNVIRIDSIGKVQSITRPLGAPIDHSSIPFQVGAGSTPMRLNMDYLKSSMRDMKKMATEDLGTMISTLEQMYAVTKELTEVTHHMTSDTAEMVKVTSQMRDSMSYLDDYMRPFRNYFYWETNCWELPWCWAGRSLFDALDGIDRLTDQIGTMYGDIQHMDTVMPKMLALIPPMIDVSKSMQHTMLSMYSTMNSMIEQMDRSTDTSYIMGQAFDQAKNDDFFYLPPEAFQNDDFKTGLRLMLSPDQKSAQMIVTHQGDPAGAEALATTATELKAAKQAVKGTPLEDAKIYLGGTAATYHDIGEQVKYDLMIAVISAMSLIFLIMLIITRSIVAAFTIVGTIAISLGSSFGLSVLIWQHLLHLQLHWFVMPFTVIILLAVGSDYNLLLVSRMKEELHGGLKTGMIRAIGGSGGVVTSAGVVFAFTMGSMITSDLIAIGQCGTSICLGLLFDTFIVRGFMTPSIASLLGRWFWWPMVVRKHATPLPPTHTPAAAAH</sequence>
<comment type="similarity">
    <text evidence="2">Belongs to the resistance-nodulation-cell division (RND) (TC 2.A.6) family. MmpL subfamily.</text>
</comment>
<dbReference type="PANTHER" id="PTHR33406:SF6">
    <property type="entry name" value="MEMBRANE PROTEIN YDGH-RELATED"/>
    <property type="match status" value="1"/>
</dbReference>
<dbReference type="FunFam" id="1.20.1640.10:FF:000018">
    <property type="entry name" value="Transmembrane transport protein MmpL10"/>
    <property type="match status" value="1"/>
</dbReference>
<dbReference type="OrthoDB" id="2365435at2"/>
<dbReference type="FunFam" id="1.20.1640.10:FF:000020">
    <property type="entry name" value="Transmembrane transport protein MmpL10"/>
    <property type="match status" value="1"/>
</dbReference>
<keyword evidence="3" id="KW-1003">Cell membrane</keyword>
<evidence type="ECO:0000313" key="9">
    <source>
        <dbReference type="EMBL" id="ADG99126.1"/>
    </source>
</evidence>
<protein>
    <submittedName>
        <fullName evidence="9">Transport protein</fullName>
    </submittedName>
</protein>
<dbReference type="STRING" id="640132.Srot_2692"/>
<evidence type="ECO:0000259" key="8">
    <source>
        <dbReference type="Pfam" id="PF03176"/>
    </source>
</evidence>
<dbReference type="HOGENOM" id="CLU_005108_3_2_11"/>
<feature type="transmembrane region" description="Helical" evidence="7">
    <location>
        <begin position="788"/>
        <end position="806"/>
    </location>
</feature>
<comment type="subcellular location">
    <subcellularLocation>
        <location evidence="1">Cell membrane</location>
        <topology evidence="1">Multi-pass membrane protein</topology>
    </subcellularLocation>
</comment>
<proteinExistence type="inferred from homology"/>
<dbReference type="NCBIfam" id="TIGR00833">
    <property type="entry name" value="actII"/>
    <property type="match status" value="1"/>
</dbReference>
<feature type="transmembrane region" description="Helical" evidence="7">
    <location>
        <begin position="345"/>
        <end position="376"/>
    </location>
</feature>
<dbReference type="InterPro" id="IPR004869">
    <property type="entry name" value="MMPL_dom"/>
</dbReference>
<feature type="transmembrane region" description="Helical" evidence="7">
    <location>
        <begin position="843"/>
        <end position="864"/>
    </location>
</feature>
<keyword evidence="10" id="KW-1185">Reference proteome</keyword>
<feature type="transmembrane region" description="Helical" evidence="7">
    <location>
        <begin position="214"/>
        <end position="233"/>
    </location>
</feature>
<evidence type="ECO:0000256" key="3">
    <source>
        <dbReference type="ARBA" id="ARBA00022475"/>
    </source>
</evidence>
<keyword evidence="4 7" id="KW-0812">Transmembrane</keyword>
<dbReference type="InterPro" id="IPR050545">
    <property type="entry name" value="Mycobact_MmpL"/>
</dbReference>
<dbReference type="KEGG" id="srt:Srot_2692"/>
<evidence type="ECO:0000256" key="1">
    <source>
        <dbReference type="ARBA" id="ARBA00004651"/>
    </source>
</evidence>